<proteinExistence type="inferred from homology"/>
<feature type="transmembrane region" description="Helical" evidence="8">
    <location>
        <begin position="350"/>
        <end position="372"/>
    </location>
</feature>
<dbReference type="InterPro" id="IPR051449">
    <property type="entry name" value="ABC-2_transporter_component"/>
</dbReference>
<keyword evidence="3" id="KW-0813">Transport</keyword>
<dbReference type="Pfam" id="PF12698">
    <property type="entry name" value="ABC2_membrane_3"/>
    <property type="match status" value="1"/>
</dbReference>
<comment type="caution">
    <text evidence="10">The sequence shown here is derived from an EMBL/GenBank/DDBJ whole genome shotgun (WGS) entry which is preliminary data.</text>
</comment>
<protein>
    <submittedName>
        <fullName evidence="10">ABC transporter permease</fullName>
    </submittedName>
</protein>
<keyword evidence="4" id="KW-1003">Cell membrane</keyword>
<feature type="domain" description="ABC transmembrane type-2" evidence="9">
    <location>
        <begin position="179"/>
        <end position="426"/>
    </location>
</feature>
<dbReference type="EMBL" id="JBHSMR010000012">
    <property type="protein sequence ID" value="MFC5478053.1"/>
    <property type="molecule type" value="Genomic_DNA"/>
</dbReference>
<feature type="transmembrane region" description="Helical" evidence="8">
    <location>
        <begin position="289"/>
        <end position="310"/>
    </location>
</feature>
<feature type="transmembrane region" description="Helical" evidence="8">
    <location>
        <begin position="400"/>
        <end position="421"/>
    </location>
</feature>
<evidence type="ECO:0000256" key="6">
    <source>
        <dbReference type="ARBA" id="ARBA00022989"/>
    </source>
</evidence>
<dbReference type="PANTHER" id="PTHR30294:SF38">
    <property type="entry name" value="TRANSPORT PERMEASE PROTEIN"/>
    <property type="match status" value="1"/>
</dbReference>
<evidence type="ECO:0000313" key="11">
    <source>
        <dbReference type="Proteomes" id="UP001596101"/>
    </source>
</evidence>
<evidence type="ECO:0000256" key="4">
    <source>
        <dbReference type="ARBA" id="ARBA00022475"/>
    </source>
</evidence>
<comment type="similarity">
    <text evidence="2">Belongs to the ABC-2 integral membrane protein family.</text>
</comment>
<keyword evidence="7 8" id="KW-0472">Membrane</keyword>
<keyword evidence="6 8" id="KW-1133">Transmembrane helix</keyword>
<evidence type="ECO:0000256" key="2">
    <source>
        <dbReference type="ARBA" id="ARBA00007783"/>
    </source>
</evidence>
<dbReference type="RefSeq" id="WP_379753049.1">
    <property type="nucleotide sequence ID" value="NZ_JBHSMR010000012.1"/>
</dbReference>
<gene>
    <name evidence="10" type="ORF">ACFPQ5_07630</name>
</gene>
<comment type="subcellular location">
    <subcellularLocation>
        <location evidence="1">Cell membrane</location>
        <topology evidence="1">Multi-pass membrane protein</topology>
    </subcellularLocation>
</comment>
<sequence>MTAFLALVRKDLYLFLHDRRALLMSLALPIVIASFFGFLFGGGEKQGSAIEIALVLNDSSKAASDVAAGLKGDASLAVAQMNMDEARQAVRTGKRKAAIVIPAGFGNAAGQALFGAGDKPEIALLYDPSQPAVLSMVKGMLTQQVMQVVSGEMFGGPGGREVNERNLHALEARPQDAETAALRGVLESVITYQSLPAKDEQAGAAKAGLTMPFTTRDEALASGSGNGPQGYNPFAHAFAGMGVQFLLFMGIEMGTALLHARHSGVWNRLLAAPVSLSTLLLARAASSALIAFAILCLIFLFAVLVFGVHISSFGGFAGIALCFALVTASFGVLVAAFGKTPEVARKMAMFATLLMVMIGGAWVPSFMFPAWLQQASLAMPTRWAVEGFDAVTWRGMDMSAVLPAMGAQLGFALLFAALAVWRFRKMEG</sequence>
<reference evidence="11" key="1">
    <citation type="journal article" date="2019" name="Int. J. Syst. Evol. Microbiol.">
        <title>The Global Catalogue of Microorganisms (GCM) 10K type strain sequencing project: providing services to taxonomists for standard genome sequencing and annotation.</title>
        <authorList>
            <consortium name="The Broad Institute Genomics Platform"/>
            <consortium name="The Broad Institute Genome Sequencing Center for Infectious Disease"/>
            <person name="Wu L."/>
            <person name="Ma J."/>
        </authorList>
    </citation>
    <scope>NUCLEOTIDE SEQUENCE [LARGE SCALE GENOMIC DNA]</scope>
    <source>
        <strain evidence="11">CCUG 43111</strain>
    </source>
</reference>
<feature type="transmembrane region" description="Helical" evidence="8">
    <location>
        <begin position="20"/>
        <end position="40"/>
    </location>
</feature>
<evidence type="ECO:0000259" key="9">
    <source>
        <dbReference type="PROSITE" id="PS51012"/>
    </source>
</evidence>
<organism evidence="10 11">
    <name type="scientific">Massilia suwonensis</name>
    <dbReference type="NCBI Taxonomy" id="648895"/>
    <lineage>
        <taxon>Bacteria</taxon>
        <taxon>Pseudomonadati</taxon>
        <taxon>Pseudomonadota</taxon>
        <taxon>Betaproteobacteria</taxon>
        <taxon>Burkholderiales</taxon>
        <taxon>Oxalobacteraceae</taxon>
        <taxon>Telluria group</taxon>
        <taxon>Massilia</taxon>
    </lineage>
</organism>
<keyword evidence="11" id="KW-1185">Reference proteome</keyword>
<dbReference type="PROSITE" id="PS51012">
    <property type="entry name" value="ABC_TM2"/>
    <property type="match status" value="1"/>
</dbReference>
<dbReference type="InterPro" id="IPR047817">
    <property type="entry name" value="ABC2_TM_bact-type"/>
</dbReference>
<feature type="transmembrane region" description="Helical" evidence="8">
    <location>
        <begin position="316"/>
        <end position="338"/>
    </location>
</feature>
<feature type="transmembrane region" description="Helical" evidence="8">
    <location>
        <begin position="237"/>
        <end position="259"/>
    </location>
</feature>
<evidence type="ECO:0000313" key="10">
    <source>
        <dbReference type="EMBL" id="MFC5478053.1"/>
    </source>
</evidence>
<dbReference type="Proteomes" id="UP001596101">
    <property type="component" value="Unassembled WGS sequence"/>
</dbReference>
<evidence type="ECO:0000256" key="8">
    <source>
        <dbReference type="SAM" id="Phobius"/>
    </source>
</evidence>
<name>A0ABW0MJI6_9BURK</name>
<evidence type="ECO:0000256" key="1">
    <source>
        <dbReference type="ARBA" id="ARBA00004651"/>
    </source>
</evidence>
<evidence type="ECO:0000256" key="5">
    <source>
        <dbReference type="ARBA" id="ARBA00022692"/>
    </source>
</evidence>
<evidence type="ECO:0000256" key="7">
    <source>
        <dbReference type="ARBA" id="ARBA00023136"/>
    </source>
</evidence>
<dbReference type="Gene3D" id="3.40.1710.10">
    <property type="entry name" value="abc type-2 transporter like domain"/>
    <property type="match status" value="1"/>
</dbReference>
<dbReference type="PANTHER" id="PTHR30294">
    <property type="entry name" value="MEMBRANE COMPONENT OF ABC TRANSPORTER YHHJ-RELATED"/>
    <property type="match status" value="1"/>
</dbReference>
<keyword evidence="5 8" id="KW-0812">Transmembrane</keyword>
<evidence type="ECO:0000256" key="3">
    <source>
        <dbReference type="ARBA" id="ARBA00022448"/>
    </source>
</evidence>
<dbReference type="InterPro" id="IPR013525">
    <property type="entry name" value="ABC2_TM"/>
</dbReference>
<accession>A0ABW0MJI6</accession>